<dbReference type="PROSITE" id="PS50025">
    <property type="entry name" value="LAM_G_DOMAIN"/>
    <property type="match status" value="1"/>
</dbReference>
<gene>
    <name evidence="5" type="ORF">THII_2498</name>
</gene>
<keyword evidence="6" id="KW-1185">Reference proteome</keyword>
<sequence>MMINHSIIPSIALVIGLSLIPIARADLNLAAYYPFDGNANNATGNGNNGTLVGTATIQNGVVHLDGTESSWDDSFVTFGTNIDQFQTNNFSVVFGFKTQEEERLFDLAGDRVDGSNGNFLAVRFVGAGHEFIPDGTVIVELDDYGTNYVGMISSANGLNDGNWHQVAVIRNGVSLTLYLDGQLDNTVSGGDIVNLSNENDFRLGRSYWDFPNAVIQYDNLYIYNRAISECEIMSLYTGTGQGECDSDNDGIKNSLDNCPSISNSDQLDTDEDGAGDVCDYDDDNDGIENSLDNCPSISNSDQLDTDEDGTGDACDDDDDNDGVEDMSDNCLLTSNSDQLDADGDGAGNACDTDDDGDGVIDSNDQCLQTALGEIVDPITGCSINDLCPCMHPPYNQDKWRNHGAYVSSVAHTSKDFVEAGLITADERDLIMAEASQSPCGKK</sequence>
<dbReference type="STRING" id="40754.THII_2498"/>
<evidence type="ECO:0000313" key="6">
    <source>
        <dbReference type="Proteomes" id="UP000031623"/>
    </source>
</evidence>
<dbReference type="GO" id="GO:0005509">
    <property type="term" value="F:calcium ion binding"/>
    <property type="evidence" value="ECO:0007669"/>
    <property type="project" value="InterPro"/>
</dbReference>
<evidence type="ECO:0000313" key="5">
    <source>
        <dbReference type="EMBL" id="BAP56795.1"/>
    </source>
</evidence>
<dbReference type="InterPro" id="IPR001791">
    <property type="entry name" value="Laminin_G"/>
</dbReference>
<evidence type="ECO:0000256" key="2">
    <source>
        <dbReference type="ARBA" id="ARBA00022837"/>
    </source>
</evidence>
<dbReference type="CDD" id="cd00110">
    <property type="entry name" value="LamG"/>
    <property type="match status" value="1"/>
</dbReference>
<dbReference type="FunFam" id="4.10.1080.10:FF:000001">
    <property type="entry name" value="Thrombospondin 3"/>
    <property type="match status" value="1"/>
</dbReference>
<dbReference type="InterPro" id="IPR003367">
    <property type="entry name" value="Thrombospondin_3-like_rpt"/>
</dbReference>
<dbReference type="PANTHER" id="PTHR10199:SF100">
    <property type="entry name" value="THROMBOSPONDIN, ISOFORM A"/>
    <property type="match status" value="1"/>
</dbReference>
<feature type="compositionally biased region" description="Acidic residues" evidence="3">
    <location>
        <begin position="267"/>
        <end position="286"/>
    </location>
</feature>
<dbReference type="OrthoDB" id="6197493at2"/>
<reference evidence="5 6" key="1">
    <citation type="journal article" date="2014" name="ISME J.">
        <title>Ecophysiology of Thioploca ingrica as revealed by the complete genome sequence supplemented with proteomic evidence.</title>
        <authorList>
            <person name="Kojima H."/>
            <person name="Ogura Y."/>
            <person name="Yamamoto N."/>
            <person name="Togashi T."/>
            <person name="Mori H."/>
            <person name="Watanabe T."/>
            <person name="Nemoto F."/>
            <person name="Kurokawa K."/>
            <person name="Hayashi T."/>
            <person name="Fukui M."/>
        </authorList>
    </citation>
    <scope>NUCLEOTIDE SEQUENCE [LARGE SCALE GENOMIC DNA]</scope>
</reference>
<dbReference type="GO" id="GO:0007155">
    <property type="term" value="P:cell adhesion"/>
    <property type="evidence" value="ECO:0007669"/>
    <property type="project" value="InterPro"/>
</dbReference>
<feature type="compositionally biased region" description="Polar residues" evidence="3">
    <location>
        <begin position="290"/>
        <end position="302"/>
    </location>
</feature>
<dbReference type="PANTHER" id="PTHR10199">
    <property type="entry name" value="THROMBOSPONDIN"/>
    <property type="match status" value="1"/>
</dbReference>
<organism evidence="5 6">
    <name type="scientific">Thioploca ingrica</name>
    <dbReference type="NCBI Taxonomy" id="40754"/>
    <lineage>
        <taxon>Bacteria</taxon>
        <taxon>Pseudomonadati</taxon>
        <taxon>Pseudomonadota</taxon>
        <taxon>Gammaproteobacteria</taxon>
        <taxon>Thiotrichales</taxon>
        <taxon>Thiotrichaceae</taxon>
        <taxon>Thioploca</taxon>
    </lineage>
</organism>
<dbReference type="EMBL" id="AP014633">
    <property type="protein sequence ID" value="BAP56795.1"/>
    <property type="molecule type" value="Genomic_DNA"/>
</dbReference>
<evidence type="ECO:0000259" key="4">
    <source>
        <dbReference type="PROSITE" id="PS50025"/>
    </source>
</evidence>
<dbReference type="PROSITE" id="PS51234">
    <property type="entry name" value="TSP3"/>
    <property type="match status" value="2"/>
</dbReference>
<feature type="domain" description="Laminin G" evidence="4">
    <location>
        <begin position="65"/>
        <end position="244"/>
    </location>
</feature>
<evidence type="ECO:0000256" key="1">
    <source>
        <dbReference type="ARBA" id="ARBA00022729"/>
    </source>
</evidence>
<dbReference type="Proteomes" id="UP000031623">
    <property type="component" value="Chromosome"/>
</dbReference>
<dbReference type="InterPro" id="IPR017897">
    <property type="entry name" value="Thrombospondin_3_rpt"/>
</dbReference>
<dbReference type="SUPFAM" id="SSF103647">
    <property type="entry name" value="TSP type-3 repeat"/>
    <property type="match status" value="1"/>
</dbReference>
<accession>A0A090AN92</accession>
<feature type="compositionally biased region" description="Acidic residues" evidence="3">
    <location>
        <begin position="303"/>
        <end position="327"/>
    </location>
</feature>
<keyword evidence="1" id="KW-0732">Signal</keyword>
<dbReference type="Gene3D" id="4.10.1080.10">
    <property type="entry name" value="TSP type-3 repeat"/>
    <property type="match status" value="1"/>
</dbReference>
<dbReference type="KEGG" id="tig:THII_2498"/>
<name>A0A090AN92_9GAMM</name>
<dbReference type="InterPro" id="IPR013320">
    <property type="entry name" value="ConA-like_dom_sf"/>
</dbReference>
<keyword evidence="2" id="KW-0106">Calcium</keyword>
<dbReference type="AlphaFoldDB" id="A0A090AN92"/>
<dbReference type="SUPFAM" id="SSF49899">
    <property type="entry name" value="Concanavalin A-like lectins/glucanases"/>
    <property type="match status" value="1"/>
</dbReference>
<dbReference type="HOGENOM" id="CLU_619535_0_0_6"/>
<proteinExistence type="predicted"/>
<evidence type="ECO:0000256" key="3">
    <source>
        <dbReference type="SAM" id="MobiDB-lite"/>
    </source>
</evidence>
<dbReference type="Pfam" id="PF02412">
    <property type="entry name" value="TSP_3"/>
    <property type="match status" value="4"/>
</dbReference>
<feature type="region of interest" description="Disordered" evidence="3">
    <location>
        <begin position="258"/>
        <end position="327"/>
    </location>
</feature>
<protein>
    <recommendedName>
        <fullName evidence="4">Laminin G domain-containing protein</fullName>
    </recommendedName>
</protein>
<dbReference type="Gene3D" id="2.60.120.200">
    <property type="match status" value="1"/>
</dbReference>
<dbReference type="Pfam" id="PF13385">
    <property type="entry name" value="Laminin_G_3"/>
    <property type="match status" value="1"/>
</dbReference>
<dbReference type="InterPro" id="IPR028974">
    <property type="entry name" value="TSP_type-3_rpt"/>
</dbReference>